<dbReference type="InterPro" id="IPR050989">
    <property type="entry name" value="Rap1_Ran_GAP"/>
</dbReference>
<evidence type="ECO:0000259" key="3">
    <source>
        <dbReference type="PROSITE" id="PS50085"/>
    </source>
</evidence>
<sequence>MIPTDSFVTIAVRIYSARNLPKADPTGLSDPYVVLTYTSFEKDRLTKKKKKTETVKTSLSPIWNDAFVLNNVTPESFLIFNCFDWDNALKFSADDFLGKFKIMAERIPINKNIVWRVPLKDNDKSAGEITFSTYAVPSSQYIDTKENKKSLLMQTAIDQLNIDSIPLFVCRHQNLLQVMVQKTEGFIDEKEKSSLYAQVCIGKQMLETIVYKKKGDPFWGSLLSFSYNKANVIKIQIKDWKMIKTNTVLGSVDIPLFDITEDDMVIKSYPIKGSKGVLKCGVQIIKAENITNLLPIECEADDEDDDWCKQNIQPFEVFTDDVNTRGVVDTSLKDDYHFEMSEDDISNLLNEDVPIFNESYFERPLKEGVCQSVNKKVFYNDVATDKGPIMIAVGDESGGLKRAVVISQFGNVKTYVTDLKNIDNETMSVFGLKKDQVKMKECDKSVWPKLIEFEERNQCHSYKIGLLYAKQGQRTEMEFLSNTTPSPLCTEFYKLIGETVTLKGYTGYRGGLDVTSNTTGTTSIVSKYKGTEIMFHVATMLQHVEEDPQHLDKKRHIGNDVVVIIFKESNGKKDDEIDLNSFVTQFNHVFIIVTPTIVKGSPFYKVCVCCKSAVQAFLPRFPPEKLFKRDEVFKEWLLCKAINGERSSIESPQFIKSQRIARKGLLEVIINEVK</sequence>
<dbReference type="VEuPathDB" id="AmoebaDB:EIN_154260"/>
<accession>A0A0A1U906</accession>
<dbReference type="SUPFAM" id="SSF111347">
    <property type="entry name" value="Rap/Ran-GAP"/>
    <property type="match status" value="1"/>
</dbReference>
<dbReference type="GO" id="GO:0005096">
    <property type="term" value="F:GTPase activator activity"/>
    <property type="evidence" value="ECO:0007669"/>
    <property type="project" value="UniProtKB-KW"/>
</dbReference>
<dbReference type="Gene3D" id="3.40.50.11210">
    <property type="entry name" value="Rap/Ran-GAP"/>
    <property type="match status" value="1"/>
</dbReference>
<gene>
    <name evidence="4" type="ORF">EIN_154260</name>
</gene>
<evidence type="ECO:0000313" key="4">
    <source>
        <dbReference type="EMBL" id="ELP91369.1"/>
    </source>
</evidence>
<dbReference type="AlphaFoldDB" id="A0A0A1U906"/>
<dbReference type="Pfam" id="PF00168">
    <property type="entry name" value="C2"/>
    <property type="match status" value="2"/>
</dbReference>
<reference evidence="4 5" key="1">
    <citation type="submission" date="2012-10" db="EMBL/GenBank/DDBJ databases">
        <authorList>
            <person name="Zafar N."/>
            <person name="Inman J."/>
            <person name="Hall N."/>
            <person name="Lorenzi H."/>
            <person name="Caler E."/>
        </authorList>
    </citation>
    <scope>NUCLEOTIDE SEQUENCE [LARGE SCALE GENOMIC DNA]</scope>
    <source>
        <strain evidence="4 5">IP1</strain>
    </source>
</reference>
<dbReference type="GO" id="GO:0051056">
    <property type="term" value="P:regulation of small GTPase mediated signal transduction"/>
    <property type="evidence" value="ECO:0007669"/>
    <property type="project" value="InterPro"/>
</dbReference>
<dbReference type="InterPro" id="IPR035974">
    <property type="entry name" value="Rap/Ran-GAP_sf"/>
</dbReference>
<feature type="domain" description="C2" evidence="2">
    <location>
        <begin position="1"/>
        <end position="117"/>
    </location>
</feature>
<proteinExistence type="predicted"/>
<dbReference type="EMBL" id="KB206474">
    <property type="protein sequence ID" value="ELP91369.1"/>
    <property type="molecule type" value="Genomic_DNA"/>
</dbReference>
<dbReference type="Pfam" id="PF02145">
    <property type="entry name" value="Rap_GAP"/>
    <property type="match status" value="1"/>
</dbReference>
<name>A0A0A1U906_ENTIV</name>
<dbReference type="CDD" id="cd00030">
    <property type="entry name" value="C2"/>
    <property type="match status" value="1"/>
</dbReference>
<dbReference type="PANTHER" id="PTHR15711">
    <property type="entry name" value="RAP GTPASE-ACTIVATING PROTEIN"/>
    <property type="match status" value="1"/>
</dbReference>
<dbReference type="OMA" id="MESFINX"/>
<dbReference type="RefSeq" id="XP_004258140.1">
    <property type="nucleotide sequence ID" value="XM_004258092.1"/>
</dbReference>
<dbReference type="SUPFAM" id="SSF49562">
    <property type="entry name" value="C2 domain (Calcium/lipid-binding domain, CaLB)"/>
    <property type="match status" value="2"/>
</dbReference>
<keyword evidence="1" id="KW-0343">GTPase activation</keyword>
<dbReference type="InterPro" id="IPR000008">
    <property type="entry name" value="C2_dom"/>
</dbReference>
<keyword evidence="5" id="KW-1185">Reference proteome</keyword>
<dbReference type="KEGG" id="eiv:EIN_154260"/>
<feature type="domain" description="Rap-GAP" evidence="3">
    <location>
        <begin position="450"/>
        <end position="669"/>
    </location>
</feature>
<dbReference type="Proteomes" id="UP000014680">
    <property type="component" value="Unassembled WGS sequence"/>
</dbReference>
<dbReference type="InterPro" id="IPR000331">
    <property type="entry name" value="Rap/Ran_GAP_dom"/>
</dbReference>
<evidence type="ECO:0000313" key="5">
    <source>
        <dbReference type="Proteomes" id="UP000014680"/>
    </source>
</evidence>
<dbReference type="PROSITE" id="PS50004">
    <property type="entry name" value="C2"/>
    <property type="match status" value="2"/>
</dbReference>
<dbReference type="PROSITE" id="PS50085">
    <property type="entry name" value="RAPGAP"/>
    <property type="match status" value="1"/>
</dbReference>
<dbReference type="PANTHER" id="PTHR15711:SF22">
    <property type="entry name" value="RAP-GAP DOMAIN-CONTAINING PROTEIN"/>
    <property type="match status" value="1"/>
</dbReference>
<protein>
    <submittedName>
        <fullName evidence="4">Rap GTPase-activating protein, putative</fullName>
    </submittedName>
</protein>
<organism evidence="4 5">
    <name type="scientific">Entamoeba invadens IP1</name>
    <dbReference type="NCBI Taxonomy" id="370355"/>
    <lineage>
        <taxon>Eukaryota</taxon>
        <taxon>Amoebozoa</taxon>
        <taxon>Evosea</taxon>
        <taxon>Archamoebae</taxon>
        <taxon>Mastigamoebida</taxon>
        <taxon>Entamoebidae</taxon>
        <taxon>Entamoeba</taxon>
    </lineage>
</organism>
<evidence type="ECO:0000256" key="1">
    <source>
        <dbReference type="ARBA" id="ARBA00022468"/>
    </source>
</evidence>
<dbReference type="GO" id="GO:0005737">
    <property type="term" value="C:cytoplasm"/>
    <property type="evidence" value="ECO:0007669"/>
    <property type="project" value="TreeGrafter"/>
</dbReference>
<dbReference type="InterPro" id="IPR035892">
    <property type="entry name" value="C2_domain_sf"/>
</dbReference>
<dbReference type="Gene3D" id="2.60.40.150">
    <property type="entry name" value="C2 domain"/>
    <property type="match status" value="2"/>
</dbReference>
<dbReference type="GeneID" id="14890378"/>
<dbReference type="OrthoDB" id="2499658at2759"/>
<feature type="domain" description="C2" evidence="2">
    <location>
        <begin position="154"/>
        <end position="269"/>
    </location>
</feature>
<dbReference type="SMART" id="SM00239">
    <property type="entry name" value="C2"/>
    <property type="match status" value="2"/>
</dbReference>
<evidence type="ECO:0000259" key="2">
    <source>
        <dbReference type="PROSITE" id="PS50004"/>
    </source>
</evidence>